<sequence length="52" mass="5883">MALLLAHGIDIYTISKRLGHNSVATTSNVYAYLIDEYKNQTDKQIAIIMEQI</sequence>
<dbReference type="InterPro" id="IPR011010">
    <property type="entry name" value="DNA_brk_join_enz"/>
</dbReference>
<dbReference type="Gene3D" id="1.10.443.10">
    <property type="entry name" value="Intergrase catalytic core"/>
    <property type="match status" value="1"/>
</dbReference>
<dbReference type="AlphaFoldDB" id="A0A2J6NQA1"/>
<accession>A0A2J6NQA1</accession>
<dbReference type="GO" id="GO:0015074">
    <property type="term" value="P:DNA integration"/>
    <property type="evidence" value="ECO:0007669"/>
    <property type="project" value="InterPro"/>
</dbReference>
<reference evidence="2 3" key="1">
    <citation type="submission" date="2017-09" db="EMBL/GenBank/DDBJ databases">
        <title>Bacterial strain isolated from the female urinary microbiota.</title>
        <authorList>
            <person name="Thomas-White K."/>
            <person name="Kumar N."/>
            <person name="Forster S."/>
            <person name="Putonti C."/>
            <person name="Lawley T."/>
            <person name="Wolfe A.J."/>
        </authorList>
    </citation>
    <scope>NUCLEOTIDE SEQUENCE [LARGE SCALE GENOMIC DNA]</scope>
    <source>
        <strain evidence="2 3">UMB0683</strain>
    </source>
</reference>
<dbReference type="OrthoDB" id="9803188at2"/>
<evidence type="ECO:0008006" key="4">
    <source>
        <dbReference type="Google" id="ProtNLM"/>
    </source>
</evidence>
<dbReference type="GO" id="GO:0006310">
    <property type="term" value="P:DNA recombination"/>
    <property type="evidence" value="ECO:0007669"/>
    <property type="project" value="UniProtKB-KW"/>
</dbReference>
<evidence type="ECO:0000313" key="2">
    <source>
        <dbReference type="EMBL" id="PMB83502.1"/>
    </source>
</evidence>
<dbReference type="EMBL" id="PNFV01000001">
    <property type="protein sequence ID" value="PMB83502.1"/>
    <property type="molecule type" value="Genomic_DNA"/>
</dbReference>
<dbReference type="Proteomes" id="UP000239920">
    <property type="component" value="Unassembled WGS sequence"/>
</dbReference>
<dbReference type="GO" id="GO:0003677">
    <property type="term" value="F:DNA binding"/>
    <property type="evidence" value="ECO:0007669"/>
    <property type="project" value="InterPro"/>
</dbReference>
<organism evidence="2 3">
    <name type="scientific">Limosilactobacillus pontis</name>
    <dbReference type="NCBI Taxonomy" id="35787"/>
    <lineage>
        <taxon>Bacteria</taxon>
        <taxon>Bacillati</taxon>
        <taxon>Bacillota</taxon>
        <taxon>Bacilli</taxon>
        <taxon>Lactobacillales</taxon>
        <taxon>Lactobacillaceae</taxon>
        <taxon>Limosilactobacillus</taxon>
    </lineage>
</organism>
<dbReference type="InterPro" id="IPR013762">
    <property type="entry name" value="Integrase-like_cat_sf"/>
</dbReference>
<evidence type="ECO:0000256" key="1">
    <source>
        <dbReference type="ARBA" id="ARBA00023172"/>
    </source>
</evidence>
<name>A0A2J6NQA1_9LACO</name>
<evidence type="ECO:0000313" key="3">
    <source>
        <dbReference type="Proteomes" id="UP000239920"/>
    </source>
</evidence>
<dbReference type="SUPFAM" id="SSF56349">
    <property type="entry name" value="DNA breaking-rejoining enzymes"/>
    <property type="match status" value="1"/>
</dbReference>
<protein>
    <recommendedName>
        <fullName evidence="4">Tyr recombinase domain-containing protein</fullName>
    </recommendedName>
</protein>
<proteinExistence type="predicted"/>
<comment type="caution">
    <text evidence="2">The sequence shown here is derived from an EMBL/GenBank/DDBJ whole genome shotgun (WGS) entry which is preliminary data.</text>
</comment>
<keyword evidence="1" id="KW-0233">DNA recombination</keyword>
<gene>
    <name evidence="2" type="ORF">CK797_01535</name>
</gene>